<dbReference type="VEuPathDB" id="PiroplasmaDB:BEWA_037330"/>
<protein>
    <recommendedName>
        <fullName evidence="1">GP-PDE domain-containing protein</fullName>
    </recommendedName>
</protein>
<evidence type="ECO:0000313" key="2">
    <source>
        <dbReference type="EMBL" id="EKX73697.1"/>
    </source>
</evidence>
<dbReference type="eggNOG" id="ENOG502SGUZ">
    <property type="taxonomic scope" value="Eukaryota"/>
</dbReference>
<dbReference type="Proteomes" id="UP000031512">
    <property type="component" value="Unassembled WGS sequence"/>
</dbReference>
<keyword evidence="3" id="KW-1185">Reference proteome</keyword>
<dbReference type="GO" id="GO:0008081">
    <property type="term" value="F:phosphoric diester hydrolase activity"/>
    <property type="evidence" value="ECO:0007669"/>
    <property type="project" value="InterPro"/>
</dbReference>
<dbReference type="AlphaFoldDB" id="L1LE40"/>
<proteinExistence type="predicted"/>
<dbReference type="STRING" id="1537102.L1LE40"/>
<gene>
    <name evidence="2" type="ORF">BEWA_037330</name>
</gene>
<dbReference type="OrthoDB" id="1058301at2759"/>
<dbReference type="EMBL" id="ACOU01000002">
    <property type="protein sequence ID" value="EKX73697.1"/>
    <property type="molecule type" value="Genomic_DNA"/>
</dbReference>
<dbReference type="PANTHER" id="PTHR46211">
    <property type="entry name" value="GLYCEROPHOSPHORYL DIESTER PHOSPHODIESTERASE"/>
    <property type="match status" value="1"/>
</dbReference>
<reference evidence="2 3" key="1">
    <citation type="journal article" date="2012" name="BMC Genomics">
        <title>Comparative genomic analysis and phylogenetic position of Theileria equi.</title>
        <authorList>
            <person name="Kappmeyer L.S."/>
            <person name="Thiagarajan M."/>
            <person name="Herndon D.R."/>
            <person name="Ramsay J.D."/>
            <person name="Caler E."/>
            <person name="Djikeng A."/>
            <person name="Gillespie J.J."/>
            <person name="Lau A.O."/>
            <person name="Roalson E.H."/>
            <person name="Silva J.C."/>
            <person name="Silva M.G."/>
            <person name="Suarez C.E."/>
            <person name="Ueti M.W."/>
            <person name="Nene V.M."/>
            <person name="Mealey R.H."/>
            <person name="Knowles D.P."/>
            <person name="Brayton K.A."/>
        </authorList>
    </citation>
    <scope>NUCLEOTIDE SEQUENCE [LARGE SCALE GENOMIC DNA]</scope>
    <source>
        <strain evidence="2 3">WA</strain>
    </source>
</reference>
<dbReference type="PANTHER" id="PTHR46211:SF14">
    <property type="entry name" value="GLYCEROPHOSPHODIESTER PHOSPHODIESTERASE"/>
    <property type="match status" value="1"/>
</dbReference>
<accession>L1LE40</accession>
<dbReference type="KEGG" id="beq:BEWA_037330"/>
<sequence>MKTLCYGHRGVGCSIAHTLSEYPENTLTSIDKAVEYGADGIEFDVFLSENGDIVLCHGGDPNGRINYNYLRLVDEKTEVIPDEVTCQNFTIPLEELVVKMPWIKGRNADEVKRTFPGLTKEQRERITADYVSDNTPWKMEDGSLEHMPKLEHVLDRYGEKLKYNIELKGTKPELGLKVLKILERYPNLDVMISSFTWIPPELNQDSPYYDHELEQWPNGRMEADLLRPLVDKLPANVSLGILFNYEKTALCSIPRMIEIAKSYKAKFVNVVYDFCSRGNGILGSRPKAGKGALKHLVDELHKEGISLFTYWCQRPDYSQDYQTHIDVGVDIICPNDVKAATKLTK</sequence>
<dbReference type="Gene3D" id="3.20.20.190">
    <property type="entry name" value="Phosphatidylinositol (PI) phosphodiesterase"/>
    <property type="match status" value="1"/>
</dbReference>
<dbReference type="PROSITE" id="PS51704">
    <property type="entry name" value="GP_PDE"/>
    <property type="match status" value="1"/>
</dbReference>
<organism evidence="2 3">
    <name type="scientific">Theileria equi strain WA</name>
    <dbReference type="NCBI Taxonomy" id="1537102"/>
    <lineage>
        <taxon>Eukaryota</taxon>
        <taxon>Sar</taxon>
        <taxon>Alveolata</taxon>
        <taxon>Apicomplexa</taxon>
        <taxon>Aconoidasida</taxon>
        <taxon>Piroplasmida</taxon>
        <taxon>Theileriidae</taxon>
        <taxon>Theileria</taxon>
    </lineage>
</organism>
<name>L1LE40_THEEQ</name>
<dbReference type="Pfam" id="PF03009">
    <property type="entry name" value="GDPD"/>
    <property type="match status" value="1"/>
</dbReference>
<dbReference type="InterPro" id="IPR017946">
    <property type="entry name" value="PLC-like_Pdiesterase_TIM-brl"/>
</dbReference>
<comment type="caution">
    <text evidence="2">The sequence shown here is derived from an EMBL/GenBank/DDBJ whole genome shotgun (WGS) entry which is preliminary data.</text>
</comment>
<dbReference type="InterPro" id="IPR030395">
    <property type="entry name" value="GP_PDE_dom"/>
</dbReference>
<dbReference type="GeneID" id="15806620"/>
<evidence type="ECO:0000313" key="3">
    <source>
        <dbReference type="Proteomes" id="UP000031512"/>
    </source>
</evidence>
<dbReference type="RefSeq" id="XP_004833149.1">
    <property type="nucleotide sequence ID" value="XM_004833092.1"/>
</dbReference>
<evidence type="ECO:0000259" key="1">
    <source>
        <dbReference type="PROSITE" id="PS51704"/>
    </source>
</evidence>
<dbReference type="SUPFAM" id="SSF51695">
    <property type="entry name" value="PLC-like phosphodiesterases"/>
    <property type="match status" value="1"/>
</dbReference>
<dbReference type="GO" id="GO:0006629">
    <property type="term" value="P:lipid metabolic process"/>
    <property type="evidence" value="ECO:0007669"/>
    <property type="project" value="InterPro"/>
</dbReference>
<feature type="domain" description="GP-PDE" evidence="1">
    <location>
        <begin position="3"/>
        <end position="344"/>
    </location>
</feature>